<reference evidence="2" key="1">
    <citation type="journal article" date="1997" name="Nucleic Acids Res.">
        <title>tRNAscan-SE: a program for improved detection of transfer RNA genes in genomic sequence.</title>
        <authorList>
            <person name="Lowe T.M."/>
            <person name="Eddy S.R."/>
        </authorList>
    </citation>
    <scope>NUCLEOTIDE SEQUENCE [LARGE SCALE GENOMIC DNA]</scope>
</reference>
<evidence type="ECO:0000313" key="4">
    <source>
        <dbReference type="RefSeq" id="XP_016648763.1"/>
    </source>
</evidence>
<dbReference type="RefSeq" id="XP_016648763.1">
    <property type="nucleotide sequence ID" value="XM_016793277.1"/>
</dbReference>
<gene>
    <name evidence="3 4" type="primary">LOC107880818</name>
</gene>
<feature type="region of interest" description="Disordered" evidence="1">
    <location>
        <begin position="186"/>
        <end position="213"/>
    </location>
</feature>
<evidence type="ECO:0000313" key="3">
    <source>
        <dbReference type="RefSeq" id="XP_016648762.1"/>
    </source>
</evidence>
<reference evidence="3 4" key="3">
    <citation type="submission" date="2025-05" db="UniProtKB">
        <authorList>
            <consortium name="RefSeq"/>
        </authorList>
    </citation>
    <scope>IDENTIFICATION</scope>
</reference>
<feature type="compositionally biased region" description="Acidic residues" evidence="1">
    <location>
        <begin position="193"/>
        <end position="213"/>
    </location>
</feature>
<accession>A0ABM1LMY5</accession>
<evidence type="ECO:0000313" key="2">
    <source>
        <dbReference type="Proteomes" id="UP000694861"/>
    </source>
</evidence>
<dbReference type="Proteomes" id="UP000694861">
    <property type="component" value="Linkage group LG3"/>
</dbReference>
<protein>
    <submittedName>
        <fullName evidence="3 4">Uncharacterized protein LOC107880818</fullName>
    </submittedName>
</protein>
<proteinExistence type="predicted"/>
<evidence type="ECO:0000256" key="1">
    <source>
        <dbReference type="SAM" id="MobiDB-lite"/>
    </source>
</evidence>
<keyword evidence="2" id="KW-1185">Reference proteome</keyword>
<name>A0ABM1LMY5_PRUMU</name>
<organism evidence="2 3">
    <name type="scientific">Prunus mume</name>
    <name type="common">Japanese apricot</name>
    <name type="synonym">Armeniaca mume</name>
    <dbReference type="NCBI Taxonomy" id="102107"/>
    <lineage>
        <taxon>Eukaryota</taxon>
        <taxon>Viridiplantae</taxon>
        <taxon>Streptophyta</taxon>
        <taxon>Embryophyta</taxon>
        <taxon>Tracheophyta</taxon>
        <taxon>Spermatophyta</taxon>
        <taxon>Magnoliopsida</taxon>
        <taxon>eudicotyledons</taxon>
        <taxon>Gunneridae</taxon>
        <taxon>Pentapetalae</taxon>
        <taxon>rosids</taxon>
        <taxon>fabids</taxon>
        <taxon>Rosales</taxon>
        <taxon>Rosaceae</taxon>
        <taxon>Amygdaloideae</taxon>
        <taxon>Amygdaleae</taxon>
        <taxon>Prunus</taxon>
    </lineage>
</organism>
<sequence length="213" mass="24053">MQQIWYMNLSNCHRLCDNIGLDAAKMANILVNQVTINTRRDIGVFLPGSEVPESFSFRKDVGVLLPNKNDHLLDFPIEIPWTPGLENLVLCTVCEPTESFSKPWFPVLSVLNLIDGAHRYWGQDYSVSEGWTGAGHVELWHIPLLAHTKPKGDDQLKPPIHRIINVSYRCGRGLFKSFGAHLSRISMPKDGKDGDDDENEGEDELDDDDDDVR</sequence>
<dbReference type="RefSeq" id="XP_016648762.1">
    <property type="nucleotide sequence ID" value="XM_016793276.1"/>
</dbReference>
<reference evidence="2" key="2">
    <citation type="journal article" date="2012" name="Nat. Commun.">
        <title>The genome of Prunus mume.</title>
        <authorList>
            <person name="Zhang Q."/>
            <person name="Chen W."/>
            <person name="Sun L."/>
            <person name="Zhao F."/>
            <person name="Huang B."/>
            <person name="Yang W."/>
            <person name="Tao Y."/>
            <person name="Wang J."/>
            <person name="Yuan Z."/>
            <person name="Fan G."/>
            <person name="Xing Z."/>
            <person name="Han C."/>
            <person name="Pan H."/>
            <person name="Zhong X."/>
            <person name="Shi W."/>
            <person name="Liang X."/>
            <person name="Du D."/>
            <person name="Sun F."/>
            <person name="Xu Z."/>
            <person name="Hao R."/>
            <person name="Lv T."/>
            <person name="Lv Y."/>
            <person name="Zheng Z."/>
            <person name="Sun M."/>
            <person name="Luo L."/>
            <person name="Cai M."/>
            <person name="Gao Y."/>
            <person name="Wang J."/>
            <person name="Yin Y."/>
            <person name="Xu X."/>
            <person name="Cheng T."/>
            <person name="Wang J."/>
        </authorList>
    </citation>
    <scope>NUCLEOTIDE SEQUENCE [LARGE SCALE GENOMIC DNA]</scope>
</reference>
<dbReference type="GeneID" id="107880818"/>